<dbReference type="SMART" id="SM00279">
    <property type="entry name" value="HhH2"/>
    <property type="match status" value="1"/>
</dbReference>
<dbReference type="SMART" id="SM00475">
    <property type="entry name" value="53EXOc"/>
    <property type="match status" value="1"/>
</dbReference>
<dbReference type="SUPFAM" id="SSF47807">
    <property type="entry name" value="5' to 3' exonuclease, C-terminal subdomain"/>
    <property type="match status" value="1"/>
</dbReference>
<evidence type="ECO:0000256" key="3">
    <source>
        <dbReference type="ARBA" id="ARBA00023125"/>
    </source>
</evidence>
<dbReference type="SMART" id="SM00474">
    <property type="entry name" value="35EXOc"/>
    <property type="match status" value="1"/>
</dbReference>
<dbReference type="GO" id="GO:0033567">
    <property type="term" value="P:DNA replication, Okazaki fragment processing"/>
    <property type="evidence" value="ECO:0007669"/>
    <property type="project" value="InterPro"/>
</dbReference>
<dbReference type="Pfam" id="PF01367">
    <property type="entry name" value="5_3_exonuc"/>
    <property type="match status" value="1"/>
</dbReference>
<dbReference type="GO" id="GO:0008408">
    <property type="term" value="F:3'-5' exonuclease activity"/>
    <property type="evidence" value="ECO:0007669"/>
    <property type="project" value="InterPro"/>
</dbReference>
<evidence type="ECO:0000313" key="6">
    <source>
        <dbReference type="EMBL" id="MBL6819961.1"/>
    </source>
</evidence>
<dbReference type="PANTHER" id="PTHR42646">
    <property type="entry name" value="FLAP ENDONUCLEASE XNI"/>
    <property type="match status" value="1"/>
</dbReference>
<dbReference type="GO" id="GO:0008409">
    <property type="term" value="F:5'-3' exonuclease activity"/>
    <property type="evidence" value="ECO:0007669"/>
    <property type="project" value="InterPro"/>
</dbReference>
<reference evidence="6" key="1">
    <citation type="submission" date="2020-10" db="EMBL/GenBank/DDBJ databases">
        <title>Microbiome of the Black Sea water column analyzed by genome centric metagenomics.</title>
        <authorList>
            <person name="Cabello-Yeves P.J."/>
            <person name="Callieri C."/>
            <person name="Picazo A."/>
            <person name="Mehrshad M."/>
            <person name="Haro-Moreno J.M."/>
            <person name="Roda-Garcia J."/>
            <person name="Dzembekova N."/>
            <person name="Slabakova V."/>
            <person name="Slabakova N."/>
            <person name="Moncheva S."/>
            <person name="Rodriguez-Valera F."/>
        </authorList>
    </citation>
    <scope>NUCLEOTIDE SEQUENCE</scope>
    <source>
        <strain evidence="6">BS307-5m-G47</strain>
    </source>
</reference>
<dbReference type="CDD" id="cd09859">
    <property type="entry name" value="PIN_53EXO"/>
    <property type="match status" value="1"/>
</dbReference>
<keyword evidence="3" id="KW-0238">DNA-binding</keyword>
<dbReference type="SUPFAM" id="SSF88723">
    <property type="entry name" value="PIN domain-like"/>
    <property type="match status" value="1"/>
</dbReference>
<gene>
    <name evidence="6" type="ORF">ISQ61_01795</name>
</gene>
<evidence type="ECO:0000259" key="4">
    <source>
        <dbReference type="SMART" id="SM00474"/>
    </source>
</evidence>
<dbReference type="CDD" id="cd09898">
    <property type="entry name" value="H3TH_53EXO"/>
    <property type="match status" value="1"/>
</dbReference>
<dbReference type="InterPro" id="IPR002421">
    <property type="entry name" value="5-3_exonuclease"/>
</dbReference>
<organism evidence="6 7">
    <name type="scientific">SAR86 cluster bacterium</name>
    <dbReference type="NCBI Taxonomy" id="2030880"/>
    <lineage>
        <taxon>Bacteria</taxon>
        <taxon>Pseudomonadati</taxon>
        <taxon>Pseudomonadota</taxon>
        <taxon>Gammaproteobacteria</taxon>
        <taxon>SAR86 cluster</taxon>
    </lineage>
</organism>
<dbReference type="Pfam" id="PF01612">
    <property type="entry name" value="DNA_pol_A_exo1"/>
    <property type="match status" value="1"/>
</dbReference>
<sequence>MIFRPDIILIDGSSYIYRAFHALPPLTTSTGRPTGATRGFASMLRKLISTYPNVPMVMVFDAKGKTFRSDYYKGYKANRPSMPNELRSQISDIKELTKLFKLHSEEVVGVEADDVIATLAKTFGVKHKVLISSPDKDLTQLVTDKVIQHNSMSDDFFDEAKVFEKFGVMPNQIKELLALVGDKADNIPGITKVGPKTAAKWLNEFGSINALIDSIDQIKGVVGEHLRNEQEFIKRNLFLVSLKEDLDLKLSIQDISLPQANNSELVDFYRSLEFNTFIESATPAVQSLAYKTISNTNELEELNKELEDAEYFSFDTETSTLNLNEKNIVGLSFSTKKGTGSYVPINHTETTNLSEAEVMSWLKQFLENNQRKMIGHNLKFDLAILENYDISLDCFLADTILMSYVFNSTASRHNLDALAEHYLSRKTIKFEDVIGKGKSKLKNFSEVPIKEATNYAAEDAEVTLCLYQTLLDKLTNENKQLLERIENQLVFVLMQMEKTGALIDQAHLNKLSNE</sequence>
<dbReference type="Proteomes" id="UP000704935">
    <property type="component" value="Unassembled WGS sequence"/>
</dbReference>
<comment type="caution">
    <text evidence="6">The sequence shown here is derived from an EMBL/GenBank/DDBJ whole genome shotgun (WGS) entry which is preliminary data.</text>
</comment>
<protein>
    <submittedName>
        <fullName evidence="6">DNA polymerase I</fullName>
    </submittedName>
</protein>
<dbReference type="Gene3D" id="1.10.150.20">
    <property type="entry name" value="5' to 3' exonuclease, C-terminal subdomain"/>
    <property type="match status" value="1"/>
</dbReference>
<keyword evidence="2" id="KW-0378">Hydrolase</keyword>
<keyword evidence="1" id="KW-0540">Nuclease</keyword>
<dbReference type="InterPro" id="IPR020045">
    <property type="entry name" value="DNA_polI_H3TH"/>
</dbReference>
<evidence type="ECO:0000256" key="1">
    <source>
        <dbReference type="ARBA" id="ARBA00022722"/>
    </source>
</evidence>
<dbReference type="InterPro" id="IPR020046">
    <property type="entry name" value="5-3_exonucl_a-hlix_arch_N"/>
</dbReference>
<dbReference type="InterPro" id="IPR012337">
    <property type="entry name" value="RNaseH-like_sf"/>
</dbReference>
<dbReference type="AlphaFoldDB" id="A0A937I892"/>
<dbReference type="InterPro" id="IPR008918">
    <property type="entry name" value="HhH2"/>
</dbReference>
<dbReference type="SUPFAM" id="SSF53098">
    <property type="entry name" value="Ribonuclease H-like"/>
    <property type="match status" value="1"/>
</dbReference>
<name>A0A937I892_9GAMM</name>
<evidence type="ECO:0000259" key="5">
    <source>
        <dbReference type="SMART" id="SM00475"/>
    </source>
</evidence>
<dbReference type="InterPro" id="IPR029060">
    <property type="entry name" value="PIN-like_dom_sf"/>
</dbReference>
<dbReference type="InterPro" id="IPR036397">
    <property type="entry name" value="RNaseH_sf"/>
</dbReference>
<feature type="non-terminal residue" evidence="6">
    <location>
        <position position="514"/>
    </location>
</feature>
<dbReference type="GO" id="GO:0003677">
    <property type="term" value="F:DNA binding"/>
    <property type="evidence" value="ECO:0007669"/>
    <property type="project" value="UniProtKB-KW"/>
</dbReference>
<evidence type="ECO:0000256" key="2">
    <source>
        <dbReference type="ARBA" id="ARBA00022801"/>
    </source>
</evidence>
<dbReference type="GO" id="GO:0017108">
    <property type="term" value="F:5'-flap endonuclease activity"/>
    <property type="evidence" value="ECO:0007669"/>
    <property type="project" value="InterPro"/>
</dbReference>
<dbReference type="CDD" id="cd06139">
    <property type="entry name" value="DNA_polA_I_Ecoli_like_exo"/>
    <property type="match status" value="1"/>
</dbReference>
<feature type="domain" description="3'-5' exonuclease" evidence="4">
    <location>
        <begin position="290"/>
        <end position="475"/>
    </location>
</feature>
<feature type="domain" description="5'-3' exonuclease" evidence="5">
    <location>
        <begin position="3"/>
        <end position="258"/>
    </location>
</feature>
<dbReference type="Pfam" id="PF02739">
    <property type="entry name" value="5_3_exonuc_N"/>
    <property type="match status" value="1"/>
</dbReference>
<dbReference type="InterPro" id="IPR002562">
    <property type="entry name" value="3'-5'_exonuclease_dom"/>
</dbReference>
<dbReference type="InterPro" id="IPR036279">
    <property type="entry name" value="5-3_exonuclease_C_sf"/>
</dbReference>
<dbReference type="Gene3D" id="3.40.50.1010">
    <property type="entry name" value="5'-nuclease"/>
    <property type="match status" value="1"/>
</dbReference>
<proteinExistence type="predicted"/>
<evidence type="ECO:0000313" key="7">
    <source>
        <dbReference type="Proteomes" id="UP000704935"/>
    </source>
</evidence>
<dbReference type="EMBL" id="JADHQA010000005">
    <property type="protein sequence ID" value="MBL6819961.1"/>
    <property type="molecule type" value="Genomic_DNA"/>
</dbReference>
<dbReference type="PANTHER" id="PTHR42646:SF2">
    <property type="entry name" value="5'-3' EXONUCLEASE FAMILY PROTEIN"/>
    <property type="match status" value="1"/>
</dbReference>
<accession>A0A937I892</accession>
<dbReference type="InterPro" id="IPR038969">
    <property type="entry name" value="FEN"/>
</dbReference>
<dbReference type="FunFam" id="1.10.150.20:FF:000003">
    <property type="entry name" value="DNA polymerase I"/>
    <property type="match status" value="1"/>
</dbReference>
<dbReference type="Gene3D" id="3.30.420.10">
    <property type="entry name" value="Ribonuclease H-like superfamily/Ribonuclease H"/>
    <property type="match status" value="1"/>
</dbReference>